<proteinExistence type="predicted"/>
<dbReference type="InterPro" id="IPR005000">
    <property type="entry name" value="Aldolase/citrate-lyase_domain"/>
</dbReference>
<feature type="domain" description="HpcH/HpaI aldolase/citrate lyase" evidence="6">
    <location>
        <begin position="6"/>
        <end position="225"/>
    </location>
</feature>
<dbReference type="EMBL" id="PGTN01000066">
    <property type="protein sequence ID" value="PJF47132.1"/>
    <property type="molecule type" value="Genomic_DNA"/>
</dbReference>
<evidence type="ECO:0000259" key="6">
    <source>
        <dbReference type="Pfam" id="PF03328"/>
    </source>
</evidence>
<gene>
    <name evidence="7" type="ORF">CUN48_10290</name>
</gene>
<accession>A0A2M8QBF9</accession>
<reference evidence="7 8" key="1">
    <citation type="submission" date="2017-11" db="EMBL/GenBank/DDBJ databases">
        <title>Evolution of Phototrophy in the Chloroflexi Phylum Driven by Horizontal Gene Transfer.</title>
        <authorList>
            <person name="Ward L.M."/>
            <person name="Hemp J."/>
            <person name="Shih P.M."/>
            <person name="Mcglynn S.E."/>
            <person name="Fischer W."/>
        </authorList>
    </citation>
    <scope>NUCLEOTIDE SEQUENCE [LARGE SCALE GENOMIC DNA]</scope>
    <source>
        <strain evidence="7">JP3_7</strain>
    </source>
</reference>
<evidence type="ECO:0000313" key="7">
    <source>
        <dbReference type="EMBL" id="PJF47132.1"/>
    </source>
</evidence>
<dbReference type="SUPFAM" id="SSF51621">
    <property type="entry name" value="Phosphoenolpyruvate/pyruvate domain"/>
    <property type="match status" value="1"/>
</dbReference>
<keyword evidence="2 5" id="KW-0479">Metal-binding</keyword>
<comment type="caution">
    <text evidence="7">The sequence shown here is derived from an EMBL/GenBank/DDBJ whole genome shotgun (WGS) entry which is preliminary data.</text>
</comment>
<dbReference type="PANTHER" id="PTHR32308">
    <property type="entry name" value="LYASE BETA SUBUNIT, PUTATIVE (AFU_ORTHOLOGUE AFUA_4G13030)-RELATED"/>
    <property type="match status" value="1"/>
</dbReference>
<dbReference type="AlphaFoldDB" id="A0A2M8QBF9"/>
<sequence length="291" mass="31433">MFPLRRSLLFMPGDSSRKIEKAQQLDADSIVMDLEDAVAPANKAMARRTTREALQTMNFGCRERLVRTNAWQTPFFADDVAETILGRPDGYVIPKVNSAEDLAAARDLIAAQARRHGIEAGAIALLAIIETAQGVLNLHEIARLGPPLQALIFGADDLAADVGAVRTPSSIEVLYARSAVVIAAAAYKLQAIDIVFFDLNDLSGLEEECRFGRQLGYTGKMVIHPRQLSIVNRAFAPSPEEIARAQRIVQAAHEQANAGVGAFALEGRMVDGPIIKQAENVLARARAAGLL</sequence>
<evidence type="ECO:0000256" key="5">
    <source>
        <dbReference type="PIRSR" id="PIRSR015582-2"/>
    </source>
</evidence>
<protein>
    <recommendedName>
        <fullName evidence="6">HpcH/HpaI aldolase/citrate lyase domain-containing protein</fullName>
    </recommendedName>
</protein>
<feature type="binding site" evidence="5">
    <location>
        <position position="130"/>
    </location>
    <ligand>
        <name>Mg(2+)</name>
        <dbReference type="ChEBI" id="CHEBI:18420"/>
    </ligand>
</feature>
<keyword evidence="3 5" id="KW-0460">Magnesium</keyword>
<comment type="cofactor">
    <cofactor evidence="1">
        <name>Mg(2+)</name>
        <dbReference type="ChEBI" id="CHEBI:18420"/>
    </cofactor>
</comment>
<dbReference type="Gene3D" id="3.20.20.60">
    <property type="entry name" value="Phosphoenolpyruvate-binding domains"/>
    <property type="match status" value="1"/>
</dbReference>
<feature type="binding site" evidence="4">
    <location>
        <position position="67"/>
    </location>
    <ligand>
        <name>substrate</name>
    </ligand>
</feature>
<feature type="binding site" evidence="4">
    <location>
        <position position="130"/>
    </location>
    <ligand>
        <name>substrate</name>
    </ligand>
</feature>
<organism evidence="7 8">
    <name type="scientific">Candidatus Thermofonsia Clade 3 bacterium</name>
    <dbReference type="NCBI Taxonomy" id="2364212"/>
    <lineage>
        <taxon>Bacteria</taxon>
        <taxon>Bacillati</taxon>
        <taxon>Chloroflexota</taxon>
        <taxon>Candidatus Thermofontia</taxon>
        <taxon>Candidatus Thermofonsia Clade 3</taxon>
    </lineage>
</organism>
<dbReference type="Pfam" id="PF03328">
    <property type="entry name" value="HpcH_HpaI"/>
    <property type="match status" value="1"/>
</dbReference>
<dbReference type="PANTHER" id="PTHR32308:SF0">
    <property type="entry name" value="HPCH_HPAI ALDOLASE_CITRATE LYASE DOMAIN-CONTAINING PROTEIN"/>
    <property type="match status" value="1"/>
</dbReference>
<dbReference type="Proteomes" id="UP000230790">
    <property type="component" value="Unassembled WGS sequence"/>
</dbReference>
<dbReference type="InterPro" id="IPR015813">
    <property type="entry name" value="Pyrv/PenolPyrv_kinase-like_dom"/>
</dbReference>
<evidence type="ECO:0000256" key="1">
    <source>
        <dbReference type="ARBA" id="ARBA00001946"/>
    </source>
</evidence>
<dbReference type="InterPro" id="IPR011206">
    <property type="entry name" value="Citrate_lyase_beta/mcl1/mcl2"/>
</dbReference>
<dbReference type="GO" id="GO:0000287">
    <property type="term" value="F:magnesium ion binding"/>
    <property type="evidence" value="ECO:0007669"/>
    <property type="project" value="TreeGrafter"/>
</dbReference>
<evidence type="ECO:0000313" key="8">
    <source>
        <dbReference type="Proteomes" id="UP000230790"/>
    </source>
</evidence>
<evidence type="ECO:0000256" key="4">
    <source>
        <dbReference type="PIRSR" id="PIRSR015582-1"/>
    </source>
</evidence>
<evidence type="ECO:0000256" key="2">
    <source>
        <dbReference type="ARBA" id="ARBA00022723"/>
    </source>
</evidence>
<feature type="binding site" evidence="5">
    <location>
        <position position="157"/>
    </location>
    <ligand>
        <name>Mg(2+)</name>
        <dbReference type="ChEBI" id="CHEBI:18420"/>
    </ligand>
</feature>
<evidence type="ECO:0000256" key="3">
    <source>
        <dbReference type="ARBA" id="ARBA00022842"/>
    </source>
</evidence>
<dbReference type="GO" id="GO:0006107">
    <property type="term" value="P:oxaloacetate metabolic process"/>
    <property type="evidence" value="ECO:0007669"/>
    <property type="project" value="TreeGrafter"/>
</dbReference>
<dbReference type="PIRSF" id="PIRSF015582">
    <property type="entry name" value="Cit_lyase_B"/>
    <property type="match status" value="1"/>
</dbReference>
<dbReference type="GO" id="GO:0003824">
    <property type="term" value="F:catalytic activity"/>
    <property type="evidence" value="ECO:0007669"/>
    <property type="project" value="InterPro"/>
</dbReference>
<name>A0A2M8QBF9_9CHLR</name>
<dbReference type="InterPro" id="IPR040442">
    <property type="entry name" value="Pyrv_kinase-like_dom_sf"/>
</dbReference>